<feature type="non-terminal residue" evidence="3">
    <location>
        <position position="907"/>
    </location>
</feature>
<feature type="compositionally biased region" description="Low complexity" evidence="2">
    <location>
        <begin position="146"/>
        <end position="165"/>
    </location>
</feature>
<dbReference type="AlphaFoldDB" id="A0A9W8C4A9"/>
<dbReference type="PROSITE" id="PS00018">
    <property type="entry name" value="EF_HAND_1"/>
    <property type="match status" value="1"/>
</dbReference>
<gene>
    <name evidence="3" type="ORF">IRJ41_023165</name>
</gene>
<dbReference type="Proteomes" id="UP001059041">
    <property type="component" value="Linkage Group LG8"/>
</dbReference>
<feature type="compositionally biased region" description="Basic residues" evidence="2">
    <location>
        <begin position="757"/>
        <end position="768"/>
    </location>
</feature>
<feature type="region of interest" description="Disordered" evidence="2">
    <location>
        <begin position="287"/>
        <end position="314"/>
    </location>
</feature>
<accession>A0A9W8C4A9</accession>
<feature type="compositionally biased region" description="Low complexity" evidence="2">
    <location>
        <begin position="1"/>
        <end position="11"/>
    </location>
</feature>
<dbReference type="InterPro" id="IPR051990">
    <property type="entry name" value="CCPG1/PBIP1"/>
</dbReference>
<feature type="compositionally biased region" description="Basic and acidic residues" evidence="2">
    <location>
        <begin position="171"/>
        <end position="200"/>
    </location>
</feature>
<keyword evidence="1" id="KW-0175">Coiled coil</keyword>
<proteinExistence type="predicted"/>
<feature type="region of interest" description="Disordered" evidence="2">
    <location>
        <begin position="850"/>
        <end position="872"/>
    </location>
</feature>
<dbReference type="PANTHER" id="PTHR28638:SF3">
    <property type="entry name" value="PRE-B-CELL LEUKEMIA TRANSCRIPTION FACTOR-INTERACTING PROTEIN 1 ISOFORM X1"/>
    <property type="match status" value="1"/>
</dbReference>
<dbReference type="EMBL" id="JAFHDT010000008">
    <property type="protein sequence ID" value="KAI7807190.1"/>
    <property type="molecule type" value="Genomic_DNA"/>
</dbReference>
<feature type="compositionally biased region" description="Acidic residues" evidence="2">
    <location>
        <begin position="218"/>
        <end position="228"/>
    </location>
</feature>
<evidence type="ECO:0008006" key="5">
    <source>
        <dbReference type="Google" id="ProtNLM"/>
    </source>
</evidence>
<feature type="compositionally biased region" description="Basic and acidic residues" evidence="2">
    <location>
        <begin position="371"/>
        <end position="403"/>
    </location>
</feature>
<keyword evidence="4" id="KW-1185">Reference proteome</keyword>
<feature type="region of interest" description="Disordered" evidence="2">
    <location>
        <begin position="371"/>
        <end position="768"/>
    </location>
</feature>
<evidence type="ECO:0000256" key="1">
    <source>
        <dbReference type="ARBA" id="ARBA00023054"/>
    </source>
</evidence>
<evidence type="ECO:0000256" key="2">
    <source>
        <dbReference type="SAM" id="MobiDB-lite"/>
    </source>
</evidence>
<reference evidence="3" key="1">
    <citation type="submission" date="2021-02" db="EMBL/GenBank/DDBJ databases">
        <title>Comparative genomics reveals that relaxation of natural selection precedes convergent phenotypic evolution of cavefish.</title>
        <authorList>
            <person name="Peng Z."/>
        </authorList>
    </citation>
    <scope>NUCLEOTIDE SEQUENCE</scope>
    <source>
        <tissue evidence="3">Muscle</tissue>
    </source>
</reference>
<feature type="compositionally biased region" description="Basic and acidic residues" evidence="2">
    <location>
        <begin position="76"/>
        <end position="96"/>
    </location>
</feature>
<protein>
    <recommendedName>
        <fullName evidence="5">Pre-B-cell leukemia homeobox interacting protein 1b</fullName>
    </recommendedName>
</protein>
<dbReference type="PANTHER" id="PTHR28638">
    <property type="entry name" value="CELL CYCLE PROGRESSION PROTEIN 1"/>
    <property type="match status" value="1"/>
</dbReference>
<organism evidence="3 4">
    <name type="scientific">Triplophysa rosa</name>
    <name type="common">Cave loach</name>
    <dbReference type="NCBI Taxonomy" id="992332"/>
    <lineage>
        <taxon>Eukaryota</taxon>
        <taxon>Metazoa</taxon>
        <taxon>Chordata</taxon>
        <taxon>Craniata</taxon>
        <taxon>Vertebrata</taxon>
        <taxon>Euteleostomi</taxon>
        <taxon>Actinopterygii</taxon>
        <taxon>Neopterygii</taxon>
        <taxon>Teleostei</taxon>
        <taxon>Ostariophysi</taxon>
        <taxon>Cypriniformes</taxon>
        <taxon>Nemacheilidae</taxon>
        <taxon>Triplophysa</taxon>
    </lineage>
</organism>
<evidence type="ECO:0000313" key="4">
    <source>
        <dbReference type="Proteomes" id="UP001059041"/>
    </source>
</evidence>
<feature type="compositionally biased region" description="Basic and acidic residues" evidence="2">
    <location>
        <begin position="453"/>
        <end position="466"/>
    </location>
</feature>
<evidence type="ECO:0000313" key="3">
    <source>
        <dbReference type="EMBL" id="KAI7807190.1"/>
    </source>
</evidence>
<feature type="compositionally biased region" description="Basic and acidic residues" evidence="2">
    <location>
        <begin position="473"/>
        <end position="730"/>
    </location>
</feature>
<feature type="region of interest" description="Disordered" evidence="2">
    <location>
        <begin position="1"/>
        <end position="232"/>
    </location>
</feature>
<comment type="caution">
    <text evidence="3">The sequence shown here is derived from an EMBL/GenBank/DDBJ whole genome shotgun (WGS) entry which is preliminary data.</text>
</comment>
<name>A0A9W8C4A9_TRIRA</name>
<dbReference type="InterPro" id="IPR018247">
    <property type="entry name" value="EF_Hand_1_Ca_BS"/>
</dbReference>
<dbReference type="GO" id="GO:0016020">
    <property type="term" value="C:membrane"/>
    <property type="evidence" value="ECO:0007669"/>
    <property type="project" value="TreeGrafter"/>
</dbReference>
<sequence>SANSNSASGNSWTLLTPERTGVENVGPAAERNKTEGDSDGLSAHKASTEVHTDLVKNSTEASAPGQCDPDPGQESEDSKEVHSTEPPQVKHPETSEGRAQLNTLEVKEDGTSVEDLSSWTPDHDEQDALTGHSESLDAPGTDADSFSDSYTHISSTSGSSARPASVCQGGEESHLKKTRTEDSKPDVELPEKKEKEGDGLRKRKITHLGSLDQGKTEAEDDEEGEEEGFQLPQREDEKVFSLNKCILAALILLGLGTIFFSGVLMDPDDEGDVDVRELKDKANKEWLNSEVSRDTPVGPEPPDILSKQAKDSDEQTFTLHAQLQQHQGELKGVQHLVEEGEKECAKREELEKDYQRIQEELDRLPALQKELEQENERMKEENERAKKELEALPSLHRELEHLRAQVSQLTQSTERVEHAHPLTASGMPSSGNIRNVPPIEPQDIKHTKHRDKKSTEREPSTEEKEWKKKKIGKKDGKERREKVTEEERVKEQKDWKKDKSKAEEGKAGKNKDFRDENEWKSDKKRGDGKIERGNEGKKAFKDWDEKKEWKEEKKLKKDQQEGQDEHRKDRKDWKDTGKKKVKEDKGKEWKQRGERKDWKEEKEWNTDKLSDRKEKKKECKEKDKWKGEKEWKKGKSQDKFNDKTEKKWKGGEKEFHNRFAEKEMEKNLWRGKERERSTDEDWKRDKLKDDKQRKAYHGKHEETKSPNEKEKRYKDEKERSNNERYRRENSDQTSSHRSNDHQKQHHQINPENYWPRQRQKIQHNHRHKETCSGVTECAGVEGLSPVSLQDFEILLQSYLKKIQFPEDRTSEKEEFSKLVREFFTDGLFVHDRMPFSEFVEDLADILEDMADGEESDVEESEEDDDDDDEEMEALEREAMEMFALPAESRKLRGGKKFMSTNEGMEEV</sequence>